<dbReference type="EMBL" id="FTNI01000028">
    <property type="protein sequence ID" value="SIS11129.1"/>
    <property type="molecule type" value="Genomic_DNA"/>
</dbReference>
<dbReference type="AlphaFoldDB" id="A0A1N7GF43"/>
<evidence type="ECO:0000313" key="2">
    <source>
        <dbReference type="Proteomes" id="UP000186096"/>
    </source>
</evidence>
<evidence type="ECO:0000313" key="1">
    <source>
        <dbReference type="EMBL" id="SIS11129.1"/>
    </source>
</evidence>
<keyword evidence="2" id="KW-1185">Reference proteome</keyword>
<protein>
    <submittedName>
        <fullName evidence="1">Uncharacterized protein</fullName>
    </submittedName>
</protein>
<gene>
    <name evidence="1" type="ORF">SAMN05421833_12871</name>
</gene>
<sequence>MNQAITTKTLPDWLRAKDLQRLRLLCASVQELWRAMVVGETLLDVP</sequence>
<dbReference type="Proteomes" id="UP000186096">
    <property type="component" value="Unassembled WGS sequence"/>
</dbReference>
<name>A0A1N7GF43_9ACTN</name>
<accession>A0A1N7GF43</accession>
<proteinExistence type="predicted"/>
<dbReference type="STRING" id="58117.SAMN05421833_12871"/>
<organism evidence="1 2">
    <name type="scientific">Microbispora rosea</name>
    <dbReference type="NCBI Taxonomy" id="58117"/>
    <lineage>
        <taxon>Bacteria</taxon>
        <taxon>Bacillati</taxon>
        <taxon>Actinomycetota</taxon>
        <taxon>Actinomycetes</taxon>
        <taxon>Streptosporangiales</taxon>
        <taxon>Streptosporangiaceae</taxon>
        <taxon>Microbispora</taxon>
    </lineage>
</organism>
<reference evidence="2" key="1">
    <citation type="submission" date="2017-01" db="EMBL/GenBank/DDBJ databases">
        <authorList>
            <person name="Varghese N."/>
            <person name="Submissions S."/>
        </authorList>
    </citation>
    <scope>NUCLEOTIDE SEQUENCE [LARGE SCALE GENOMIC DNA]</scope>
    <source>
        <strain evidence="2">ATCC 12950</strain>
    </source>
</reference>